<protein>
    <submittedName>
        <fullName evidence="1">HECT domain-containing protein</fullName>
    </submittedName>
</protein>
<sequence length="112" mass="12124">LFDRLKAALLAQTTTLDKAHHLHLLSGVEIGDGSPAHLLRPMRRLAGNSKVDESILRESEGKCLPANTNAVLPFPSLDTPFEGPSEMADKINECFFLRLGNEAVFPGVTTNA</sequence>
<dbReference type="WBParaSite" id="MCU_007497-RA">
    <property type="protein sequence ID" value="MCU_007497-RA"/>
    <property type="gene ID" value="MCU_007497"/>
</dbReference>
<proteinExistence type="predicted"/>
<accession>A0A5K3FFT1</accession>
<evidence type="ECO:0000313" key="1">
    <source>
        <dbReference type="WBParaSite" id="MCU_007497-RA"/>
    </source>
</evidence>
<dbReference type="AlphaFoldDB" id="A0A5K3FFT1"/>
<organism evidence="1">
    <name type="scientific">Mesocestoides corti</name>
    <name type="common">Flatworm</name>
    <dbReference type="NCBI Taxonomy" id="53468"/>
    <lineage>
        <taxon>Eukaryota</taxon>
        <taxon>Metazoa</taxon>
        <taxon>Spiralia</taxon>
        <taxon>Lophotrochozoa</taxon>
        <taxon>Platyhelminthes</taxon>
        <taxon>Cestoda</taxon>
        <taxon>Eucestoda</taxon>
        <taxon>Cyclophyllidea</taxon>
        <taxon>Mesocestoididae</taxon>
        <taxon>Mesocestoides</taxon>
    </lineage>
</organism>
<name>A0A5K3FFT1_MESCO</name>
<reference evidence="1" key="1">
    <citation type="submission" date="2019-11" db="UniProtKB">
        <authorList>
            <consortium name="WormBaseParasite"/>
        </authorList>
    </citation>
    <scope>IDENTIFICATION</scope>
</reference>